<organism evidence="2">
    <name type="scientific">Oryza sativa subsp. japonica</name>
    <name type="common">Rice</name>
    <dbReference type="NCBI Taxonomy" id="39947"/>
    <lineage>
        <taxon>Eukaryota</taxon>
        <taxon>Viridiplantae</taxon>
        <taxon>Streptophyta</taxon>
        <taxon>Embryophyta</taxon>
        <taxon>Tracheophyta</taxon>
        <taxon>Spermatophyta</taxon>
        <taxon>Magnoliopsida</taxon>
        <taxon>Liliopsida</taxon>
        <taxon>Poales</taxon>
        <taxon>Poaceae</taxon>
        <taxon>BOP clade</taxon>
        <taxon>Oryzoideae</taxon>
        <taxon>Oryzeae</taxon>
        <taxon>Oryzinae</taxon>
        <taxon>Oryza</taxon>
        <taxon>Oryza sativa</taxon>
    </lineage>
</organism>
<feature type="compositionally biased region" description="Gly residues" evidence="1">
    <location>
        <begin position="1"/>
        <end position="15"/>
    </location>
</feature>
<gene>
    <name evidence="2" type="ordered locus">LOC_Os12g15860</name>
</gene>
<reference evidence="2" key="1">
    <citation type="journal article" date="2005" name="BMC Biol.">
        <title>The sequence of rice chromosomes 11 and 12, rich in disease resistance genes and recent gene duplications.</title>
        <authorList>
            <consortium name="The rice chromosomes 11 and 12 sequencing consortia"/>
        </authorList>
    </citation>
    <scope>NUCLEOTIDE SEQUENCE [LARGE SCALE GENOMIC DNA]</scope>
</reference>
<evidence type="ECO:0000313" key="2">
    <source>
        <dbReference type="EMBL" id="ABA97322.1"/>
    </source>
</evidence>
<proteinExistence type="predicted"/>
<sequence length="53" mass="5797">MALGRGRGGGSGGRTGMTENDFYFGMNLSGRDRKKLSKTEYNHRTQQDTPTSA</sequence>
<dbReference type="AlphaFoldDB" id="Q2QUL4"/>
<accession>Q2QUL4</accession>
<reference evidence="2" key="3">
    <citation type="submission" date="2006-01" db="EMBL/GenBank/DDBJ databases">
        <authorList>
            <person name="Buell R."/>
        </authorList>
    </citation>
    <scope>NUCLEOTIDE SEQUENCE</scope>
</reference>
<name>Q2QUL4_ORYSJ</name>
<feature type="compositionally biased region" description="Basic and acidic residues" evidence="1">
    <location>
        <begin position="37"/>
        <end position="46"/>
    </location>
</feature>
<dbReference type="EMBL" id="DP000011">
    <property type="protein sequence ID" value="ABA97322.1"/>
    <property type="molecule type" value="Genomic_DNA"/>
</dbReference>
<evidence type="ECO:0000256" key="1">
    <source>
        <dbReference type="SAM" id="MobiDB-lite"/>
    </source>
</evidence>
<feature type="region of interest" description="Disordered" evidence="1">
    <location>
        <begin position="1"/>
        <end position="53"/>
    </location>
</feature>
<reference evidence="2" key="2">
    <citation type="submission" date="2005-04" db="EMBL/GenBank/DDBJ databases">
        <authorList>
            <person name="Buell C.R."/>
            <person name="Wing R.A."/>
            <person name="McCombie W.A."/>
            <person name="Ouyang S."/>
        </authorList>
    </citation>
    <scope>NUCLEOTIDE SEQUENCE</scope>
</reference>
<protein>
    <submittedName>
        <fullName evidence="2">Uncharacterized protein</fullName>
    </submittedName>
</protein>